<dbReference type="AlphaFoldDB" id="B8D2P5"/>
<dbReference type="KEGG" id="dka:DKAM_0087"/>
<accession>B8D2P5</accession>
<proteinExistence type="predicted"/>
<name>B8D2P5_DESA1</name>
<gene>
    <name evidence="1" type="ordered locus">DKAM_0087</name>
</gene>
<evidence type="ECO:0000313" key="2">
    <source>
        <dbReference type="Proteomes" id="UP000006903"/>
    </source>
</evidence>
<dbReference type="STRING" id="490899.DKAM_0087"/>
<dbReference type="EMBL" id="CP001140">
    <property type="protein sequence ID" value="ACL10416.1"/>
    <property type="molecule type" value="Genomic_DNA"/>
</dbReference>
<organism evidence="1 2">
    <name type="scientific">Desulfurococcus amylolyticus (strain DSM 18924 / JCM 16383 / VKM B-2413 / 1221n)</name>
    <name type="common">Desulfurococcus kamchatkensis</name>
    <dbReference type="NCBI Taxonomy" id="490899"/>
    <lineage>
        <taxon>Archaea</taxon>
        <taxon>Thermoproteota</taxon>
        <taxon>Thermoprotei</taxon>
        <taxon>Desulfurococcales</taxon>
        <taxon>Desulfurococcaceae</taxon>
        <taxon>Desulfurococcus</taxon>
    </lineage>
</organism>
<protein>
    <submittedName>
        <fullName evidence="1">Uncharacterized protein</fullName>
    </submittedName>
</protein>
<dbReference type="RefSeq" id="WP_012607758.1">
    <property type="nucleotide sequence ID" value="NC_011766.1"/>
</dbReference>
<sequence>MVFAEEEWGSTLFDGLMLVVDPVAMPLRIVEALPGIASRRT</sequence>
<dbReference type="HOGENOM" id="CLU_3263628_0_0_2"/>
<reference evidence="1 2" key="1">
    <citation type="journal article" date="2009" name="J. Bacteriol.">
        <title>Complete genome sequence of the anaerobic, protein-degrading hyperthermophilic crenarchaeon Desulfurococcus kamchatkensis.</title>
        <authorList>
            <person name="Ravin N.V."/>
            <person name="Mardanov A.V."/>
            <person name="Beletsky A.V."/>
            <person name="Kublanov I.V."/>
            <person name="Kolganova T.V."/>
            <person name="Lebedinsky A.V."/>
            <person name="Chernyh N.A."/>
            <person name="Bonch-Osmolovskaya E.A."/>
            <person name="Skryabin K.G."/>
        </authorList>
    </citation>
    <scope>NUCLEOTIDE SEQUENCE [LARGE SCALE GENOMIC DNA]</scope>
    <source>
        <strain evidence="2">DSM 18924 / JCM 16383 / VKM B-2413 / 1221n</strain>
    </source>
</reference>
<dbReference type="GeneID" id="78736749"/>
<evidence type="ECO:0000313" key="1">
    <source>
        <dbReference type="EMBL" id="ACL10416.1"/>
    </source>
</evidence>
<dbReference type="Proteomes" id="UP000006903">
    <property type="component" value="Chromosome"/>
</dbReference>